<dbReference type="Pfam" id="PF01289">
    <property type="entry name" value="Thiol_cytolysin"/>
    <property type="match status" value="1"/>
</dbReference>
<evidence type="ECO:0000313" key="1">
    <source>
        <dbReference type="EMBL" id="MDT0558824.1"/>
    </source>
</evidence>
<proteinExistence type="predicted"/>
<sequence length="538" mass="58988">MKTNKYYQIIALVLIAFVSCSKEEIENVPNINPDAQSIAEYIMGLDYNQQDLLNEQDTGLEPSLRVPGVPQTNTNPPLEGQVLTCTTTDYDLYSNFENIAILRPNLSSVYPGALVIGDEQMVFGTPTPLSINRGPATLRLDLPGIGDQGTIVVDNPASNAEFGAKLDNALEWWNENNGQYPDGEGYVNDAGSTYDSATLYSSVQLGLDVGLNLAWADNSVASQLQFDSTSETRVATMVFKQVFYDVTMDNPASVASVFGNDVSLEQVQSLIDNERPPAYVSSVSYGRIIMLRMETTYDETNASLDAALEYAAGVDIDATIDSELSDVLKTSSIKILTLGGNAEVAASSVNLVYDDEEDISPGVLNDIITGENALYSRNNPGVPISYTIRYLKDNSLAKMGYSESYTATECGRTDFDNKPIKVYNDFEVRNMRIRIWYTYNEAGEEVNYDSGWNTITDEDQETFTIPDGAWDVEYDLEYYGTLGVGGWENFDTDTPGHVGTQICLRGYNPSGWGNGDIAICYACTNPQSNSSGCDNYPD</sequence>
<dbReference type="InterPro" id="IPR001869">
    <property type="entry name" value="Thiol_cytolysin"/>
</dbReference>
<accession>A0ABU2YMA8</accession>
<dbReference type="RefSeq" id="WP_311427589.1">
    <property type="nucleotide sequence ID" value="NZ_JAVRIA010000004.1"/>
</dbReference>
<dbReference type="Gene3D" id="3.40.30.40">
    <property type="entry name" value="Perfringolysin"/>
    <property type="match status" value="1"/>
</dbReference>
<protein>
    <submittedName>
        <fullName evidence="1">Thiol-activated cytolysin family protein</fullName>
    </submittedName>
</protein>
<gene>
    <name evidence="1" type="ORF">RM697_09200</name>
</gene>
<dbReference type="PRINTS" id="PR01400">
    <property type="entry name" value="TACYTOLYSIN"/>
</dbReference>
<dbReference type="Gene3D" id="3.30.1040.20">
    <property type="match status" value="1"/>
</dbReference>
<dbReference type="EMBL" id="JAVRIA010000004">
    <property type="protein sequence ID" value="MDT0558824.1"/>
    <property type="molecule type" value="Genomic_DNA"/>
</dbReference>
<dbReference type="InterPro" id="IPR036359">
    <property type="entry name" value="Thiol_cytolysin_sf"/>
</dbReference>
<dbReference type="InterPro" id="IPR036363">
    <property type="entry name" value="Thiol_cytolysin_ab_sf"/>
</dbReference>
<dbReference type="SUPFAM" id="SSF56978">
    <property type="entry name" value="Perfringolysin"/>
    <property type="match status" value="1"/>
</dbReference>
<dbReference type="PROSITE" id="PS51257">
    <property type="entry name" value="PROKAR_LIPOPROTEIN"/>
    <property type="match status" value="1"/>
</dbReference>
<evidence type="ECO:0000313" key="2">
    <source>
        <dbReference type="Proteomes" id="UP001259492"/>
    </source>
</evidence>
<comment type="caution">
    <text evidence="1">The sequence shown here is derived from an EMBL/GenBank/DDBJ whole genome shotgun (WGS) entry which is preliminary data.</text>
</comment>
<keyword evidence="2" id="KW-1185">Reference proteome</keyword>
<dbReference type="Gene3D" id="3.90.840.10">
    <property type="entry name" value="Thiol-activated cytolysin superfamily/Thiol-activated cytolysin, alpha-beta domain"/>
    <property type="match status" value="1"/>
</dbReference>
<reference evidence="1 2" key="1">
    <citation type="submission" date="2023-09" db="EMBL/GenBank/DDBJ databases">
        <authorList>
            <person name="Rey-Velasco X."/>
        </authorList>
    </citation>
    <scope>NUCLEOTIDE SEQUENCE [LARGE SCALE GENOMIC DNA]</scope>
    <source>
        <strain evidence="1 2">W332</strain>
    </source>
</reference>
<name>A0ABU2YMA8_9FLAO</name>
<dbReference type="Proteomes" id="UP001259492">
    <property type="component" value="Unassembled WGS sequence"/>
</dbReference>
<organism evidence="1 2">
    <name type="scientific">Microcosmobacter mediterraneus</name>
    <dbReference type="NCBI Taxonomy" id="3075607"/>
    <lineage>
        <taxon>Bacteria</taxon>
        <taxon>Pseudomonadati</taxon>
        <taxon>Bacteroidota</taxon>
        <taxon>Flavobacteriia</taxon>
        <taxon>Flavobacteriales</taxon>
        <taxon>Flavobacteriaceae</taxon>
        <taxon>Microcosmobacter</taxon>
    </lineage>
</organism>